<evidence type="ECO:0000313" key="4">
    <source>
        <dbReference type="Proteomes" id="UP000281406"/>
    </source>
</evidence>
<feature type="compositionally biased region" description="Low complexity" evidence="1">
    <location>
        <begin position="258"/>
        <end position="294"/>
    </location>
</feature>
<evidence type="ECO:0000259" key="2">
    <source>
        <dbReference type="Pfam" id="PF23014"/>
    </source>
</evidence>
<evidence type="ECO:0000313" key="3">
    <source>
        <dbReference type="EMBL" id="ROL42770.1"/>
    </source>
</evidence>
<dbReference type="EMBL" id="RJVU01049301">
    <property type="protein sequence ID" value="ROL42770.1"/>
    <property type="molecule type" value="Genomic_DNA"/>
</dbReference>
<dbReference type="InterPro" id="IPR011993">
    <property type="entry name" value="PH-like_dom_sf"/>
</dbReference>
<dbReference type="PANTHER" id="PTHR46001">
    <property type="entry name" value="TIAM (MAMMALIAN TUMOR INVASION AND METASTASIS FACTOR) HOMOLOG"/>
    <property type="match status" value="1"/>
</dbReference>
<dbReference type="InterPro" id="IPR055230">
    <property type="entry name" value="PH_Tiam1/2"/>
</dbReference>
<feature type="region of interest" description="Disordered" evidence="1">
    <location>
        <begin position="340"/>
        <end position="362"/>
    </location>
</feature>
<dbReference type="InterPro" id="IPR043537">
    <property type="entry name" value="Tiam1/Tiam2/Sif"/>
</dbReference>
<gene>
    <name evidence="3" type="ORF">DPX16_8516</name>
</gene>
<feature type="region of interest" description="Disordered" evidence="1">
    <location>
        <begin position="258"/>
        <end position="301"/>
    </location>
</feature>
<name>A0A3N0YAD8_ANAGA</name>
<dbReference type="CDD" id="cd01255">
    <property type="entry name" value="PH2_Tiam1_2"/>
    <property type="match status" value="1"/>
</dbReference>
<organism evidence="3 4">
    <name type="scientific">Anabarilius grahami</name>
    <name type="common">Kanglang fish</name>
    <name type="synonym">Barilius grahami</name>
    <dbReference type="NCBI Taxonomy" id="495550"/>
    <lineage>
        <taxon>Eukaryota</taxon>
        <taxon>Metazoa</taxon>
        <taxon>Chordata</taxon>
        <taxon>Craniata</taxon>
        <taxon>Vertebrata</taxon>
        <taxon>Euteleostomi</taxon>
        <taxon>Actinopterygii</taxon>
        <taxon>Neopterygii</taxon>
        <taxon>Teleostei</taxon>
        <taxon>Ostariophysi</taxon>
        <taxon>Cypriniformes</taxon>
        <taxon>Xenocyprididae</taxon>
        <taxon>Xenocypridinae</taxon>
        <taxon>Xenocypridinae incertae sedis</taxon>
        <taxon>Anabarilius</taxon>
    </lineage>
</organism>
<dbReference type="Proteomes" id="UP000281406">
    <property type="component" value="Unassembled WGS sequence"/>
</dbReference>
<dbReference type="GO" id="GO:0005085">
    <property type="term" value="F:guanyl-nucleotide exchange factor activity"/>
    <property type="evidence" value="ECO:0007669"/>
    <property type="project" value="InterPro"/>
</dbReference>
<feature type="region of interest" description="Disordered" evidence="1">
    <location>
        <begin position="173"/>
        <end position="235"/>
    </location>
</feature>
<evidence type="ECO:0000256" key="1">
    <source>
        <dbReference type="SAM" id="MobiDB-lite"/>
    </source>
</evidence>
<dbReference type="Pfam" id="PF23014">
    <property type="entry name" value="PH_Tiam1"/>
    <property type="match status" value="1"/>
</dbReference>
<dbReference type="Gene3D" id="2.30.29.30">
    <property type="entry name" value="Pleckstrin-homology domain (PH domain)/Phosphotyrosine-binding domain (PTB)"/>
    <property type="match status" value="1"/>
</dbReference>
<dbReference type="SUPFAM" id="SSF50729">
    <property type="entry name" value="PH domain-like"/>
    <property type="match status" value="1"/>
</dbReference>
<feature type="domain" description="Tiam1/2 second PH-like" evidence="2">
    <location>
        <begin position="18"/>
        <end position="177"/>
    </location>
</feature>
<accession>A0A3N0YAD8</accession>
<dbReference type="OrthoDB" id="8059989at2759"/>
<reference evidence="3 4" key="1">
    <citation type="submission" date="2018-10" db="EMBL/GenBank/DDBJ databases">
        <title>Genome assembly for a Yunnan-Guizhou Plateau 3E fish, Anabarilius grahami (Regan), and its evolutionary and genetic applications.</title>
        <authorList>
            <person name="Jiang W."/>
        </authorList>
    </citation>
    <scope>NUCLEOTIDE SEQUENCE [LARGE SCALE GENOMIC DNA]</scope>
    <source>
        <strain evidence="3">AG-KIZ</strain>
        <tissue evidence="3">Muscle</tissue>
    </source>
</reference>
<dbReference type="GO" id="GO:0007264">
    <property type="term" value="P:small GTPase-mediated signal transduction"/>
    <property type="evidence" value="ECO:0007669"/>
    <property type="project" value="InterPro"/>
</dbReference>
<sequence length="449" mass="50185">MEKVASHINEMQKIYEDYGAVFDQLVAEQSGSEKEVTEISMGQFLMHSSVIWLNPLPSLGRMKKDPELTVFVFKRAVILLYRENNKVKKKMPTSRSAHADQDPFKFRWLIPLSALQVRLGNTADTDCIWELIHTKSQKEGRPETVFQLCSSTPECKVNIIRVMRSILRENLRRNKQKVEQQSERVCKKRLSPLRKTLPASAKLDGPTSSDAESAKKKANEDPLQPTVRNTLRNLSRLTNKNCPTANCRLGSSRPFLLSRLPSNDSSNPNNDPLRPDSDSASLSSGTTSSASAPLDQLSQSGLKESNIISDEDEENNDLQEWRGNPSAIEAQFCRLQLTEEASQAPAPCVQPESGEVDTPERRSSIKRAHFGAVKRKPGRGTGSLRRSPAALLNMRRHSHSLDSQTEMMANNVDLNSLLEKEFSVQSLTSVVNEDFFYDNTTEAKNAAAS</sequence>
<protein>
    <submittedName>
        <fullName evidence="3">T-lymphoma invasion and metastasis-inducing protein 2</fullName>
    </submittedName>
</protein>
<feature type="compositionally biased region" description="Polar residues" evidence="1">
    <location>
        <begin position="226"/>
        <end position="235"/>
    </location>
</feature>
<dbReference type="PANTHER" id="PTHR46001:SF5">
    <property type="entry name" value="RHO GUANINE NUCLEOTIDE EXCHANGE FACTOR TIAM2"/>
    <property type="match status" value="1"/>
</dbReference>
<feature type="compositionally biased region" description="Basic and acidic residues" evidence="1">
    <location>
        <begin position="173"/>
        <end position="185"/>
    </location>
</feature>
<proteinExistence type="predicted"/>
<keyword evidence="4" id="KW-1185">Reference proteome</keyword>
<comment type="caution">
    <text evidence="3">The sequence shown here is derived from an EMBL/GenBank/DDBJ whole genome shotgun (WGS) entry which is preliminary data.</text>
</comment>
<dbReference type="AlphaFoldDB" id="A0A3N0YAD8"/>